<feature type="compositionally biased region" description="Low complexity" evidence="1">
    <location>
        <begin position="277"/>
        <end position="333"/>
    </location>
</feature>
<dbReference type="Proteomes" id="UP000280834">
    <property type="component" value="Unassembled WGS sequence"/>
</dbReference>
<evidence type="ECO:0000313" key="5">
    <source>
        <dbReference type="WBParaSite" id="BTMF_0001406301-mRNA-1"/>
    </source>
</evidence>
<feature type="compositionally biased region" description="Basic and acidic residues" evidence="1">
    <location>
        <begin position="334"/>
        <end position="351"/>
    </location>
</feature>
<proteinExistence type="predicted"/>
<feature type="signal peptide" evidence="2">
    <location>
        <begin position="1"/>
        <end position="23"/>
    </location>
</feature>
<protein>
    <submittedName>
        <fullName evidence="5">Attachment protein</fullName>
    </submittedName>
</protein>
<sequence>MARFIKFLCRLLLLAVCVFVGHAHAVIPKVSYWETKGSLVGYANTYAATGSNWITSCDAWLAAWPDTRTRVAKVEAYQTYCNFRVTSNTSGSVIFDNAAVPTQEIKNACPANSTAVTGGCQCNSGYAENAGQTACQINQANCTAGQTISGGYFDAGSEIAKGPPYIVCSKGCAAAFDGEFPAGSALVQGKKHYFAKGSYATNGSKCDSGGGLGVPTGGGNVPSPNDAVPPDSCAPGEAAGVVNGKSVCAPDMSQPGDGTKPPATPDPPKSDDKKTSETTSETTTNADGSKTTTTTTTTKNVDGTSTTTKTVRTTNPDGTLRSESTTTTGSGVTKEAEKEGDKKAEKCEKNSSDTGCGGDPTKVDGSKLYTKGERTFKGVLVAGKDAMLASPAGAAVAGFFNVAGGGSCPTSEGSFPLFDRTVSFSFDAFCTTMAERVMLAIKGVLMLLATIWAFRSAIE</sequence>
<organism evidence="5">
    <name type="scientific">Brugia timori</name>
    <dbReference type="NCBI Taxonomy" id="42155"/>
    <lineage>
        <taxon>Eukaryota</taxon>
        <taxon>Metazoa</taxon>
        <taxon>Ecdysozoa</taxon>
        <taxon>Nematoda</taxon>
        <taxon>Chromadorea</taxon>
        <taxon>Rhabditida</taxon>
        <taxon>Spirurina</taxon>
        <taxon>Spiruromorpha</taxon>
        <taxon>Filarioidea</taxon>
        <taxon>Onchocercidae</taxon>
        <taxon>Brugia</taxon>
    </lineage>
</organism>
<keyword evidence="2" id="KW-0732">Signal</keyword>
<evidence type="ECO:0000256" key="1">
    <source>
        <dbReference type="SAM" id="MobiDB-lite"/>
    </source>
</evidence>
<feature type="region of interest" description="Disordered" evidence="1">
    <location>
        <begin position="211"/>
        <end position="364"/>
    </location>
</feature>
<feature type="compositionally biased region" description="Gly residues" evidence="1">
    <location>
        <begin position="211"/>
        <end position="220"/>
    </location>
</feature>
<name>A0A0R3R223_9BILA</name>
<dbReference type="WBParaSite" id="BTMF_0001406301-mRNA-1">
    <property type="protein sequence ID" value="BTMF_0001406301-mRNA-1"/>
    <property type="gene ID" value="BTMF_0001406301"/>
</dbReference>
<dbReference type="AlphaFoldDB" id="A0A0R3R223"/>
<reference evidence="3 4" key="2">
    <citation type="submission" date="2018-11" db="EMBL/GenBank/DDBJ databases">
        <authorList>
            <consortium name="Pathogen Informatics"/>
        </authorList>
    </citation>
    <scope>NUCLEOTIDE SEQUENCE [LARGE SCALE GENOMIC DNA]</scope>
</reference>
<evidence type="ECO:0000256" key="2">
    <source>
        <dbReference type="SAM" id="SignalP"/>
    </source>
</evidence>
<accession>A0A0R3R223</accession>
<evidence type="ECO:0000313" key="4">
    <source>
        <dbReference type="Proteomes" id="UP000280834"/>
    </source>
</evidence>
<keyword evidence="4" id="KW-1185">Reference proteome</keyword>
<gene>
    <name evidence="3" type="ORF">BTMF_LOCUS12056</name>
</gene>
<evidence type="ECO:0000313" key="3">
    <source>
        <dbReference type="EMBL" id="VDO41271.1"/>
    </source>
</evidence>
<reference evidence="5" key="1">
    <citation type="submission" date="2017-02" db="UniProtKB">
        <authorList>
            <consortium name="WormBaseParasite"/>
        </authorList>
    </citation>
    <scope>IDENTIFICATION</scope>
</reference>
<dbReference type="EMBL" id="UZAG01018842">
    <property type="protein sequence ID" value="VDO41271.1"/>
    <property type="molecule type" value="Genomic_DNA"/>
</dbReference>
<feature type="chain" id="PRO_5043130994" evidence="2">
    <location>
        <begin position="24"/>
        <end position="459"/>
    </location>
</feature>